<proteinExistence type="predicted"/>
<keyword evidence="1" id="KW-0812">Transmembrane</keyword>
<feature type="transmembrane region" description="Helical" evidence="1">
    <location>
        <begin position="50"/>
        <end position="75"/>
    </location>
</feature>
<feature type="transmembrane region" description="Helical" evidence="1">
    <location>
        <begin position="299"/>
        <end position="322"/>
    </location>
</feature>
<evidence type="ECO:0000313" key="3">
    <source>
        <dbReference type="Proteomes" id="UP000240615"/>
    </source>
</evidence>
<dbReference type="AlphaFoldDB" id="A0ABC8CUD1"/>
<accession>A0ABC8CUD1</accession>
<gene>
    <name evidence="2" type="ORF">C7M56_10495</name>
</gene>
<reference evidence="2 3" key="1">
    <citation type="submission" date="2018-01" db="EMBL/GenBank/DDBJ databases">
        <title>Genetic Diversity of Clostridium botulinum in seafood.</title>
        <authorList>
            <person name="Athira V."/>
            <person name="Arun Jyothi P.V."/>
            <person name="Lalitha K.V."/>
            <person name="Joseph T.C."/>
        </authorList>
    </citation>
    <scope>NUCLEOTIDE SEQUENCE [LARGE SCALE GENOMIC DNA]</scope>
    <source>
        <strain evidence="2 3">Mfbjulcb8</strain>
    </source>
</reference>
<keyword evidence="1" id="KW-0472">Membrane</keyword>
<sequence>MLLKVQQIFSNREIACILWILAIMIVGSLTKGGRKFYKDVLPIIFCRKFILFYIVFVCFLVGIINILHYIGFWNIYLLKDTIFWVIVVEIPIFIKALEKAKDQYFFKKLIRENIKWIVLISFIAGFWSFPLWIEILIIPIAIIGTALYYVADSDKKYIKVRKLLDNFQGLIGCYLIYFIIVNLVMEWRQLYDFQTIKVFILPIILIILNMPVVYGLAVYNQYEQIFILLKGRDEDKKRMKIEVIKFGRISLYRLSMLLDKGAYVWIESLNNKELEKNLFKFKKYLEGRIGDNYMKRAKFYYMSSIVIIVLSLLTLIYCNSEVDIKDILRLNFVLDMVRVKEIITQICCVGVVVGICMLILSKGLKQQKYEDLSKVKKIAISKFLLLLSYQNGILKDKDIKENDSDIIFNIIIRNAYLLAKESEVIRASYDNLLSRWELQSIDELYNASSSLLLTISNNREDFNDVDKEEFERIYKEKISTSPQSEKINVFLYDIKKNIEKYISCVQECSEELKKLLE</sequence>
<dbReference type="EMBL" id="CP027777">
    <property type="protein sequence ID" value="AVQ39094.1"/>
    <property type="molecule type" value="Genomic_DNA"/>
</dbReference>
<evidence type="ECO:0000256" key="1">
    <source>
        <dbReference type="SAM" id="Phobius"/>
    </source>
</evidence>
<protein>
    <submittedName>
        <fullName evidence="2">Uncharacterized protein</fullName>
    </submittedName>
</protein>
<feature type="transmembrane region" description="Helical" evidence="1">
    <location>
        <begin position="342"/>
        <end position="360"/>
    </location>
</feature>
<organism evidence="2 3">
    <name type="scientific">Clostridium botulinum</name>
    <dbReference type="NCBI Taxonomy" id="1491"/>
    <lineage>
        <taxon>Bacteria</taxon>
        <taxon>Bacillati</taxon>
        <taxon>Bacillota</taxon>
        <taxon>Clostridia</taxon>
        <taxon>Eubacteriales</taxon>
        <taxon>Clostridiaceae</taxon>
        <taxon>Clostridium</taxon>
    </lineage>
</organism>
<feature type="transmembrane region" description="Helical" evidence="1">
    <location>
        <begin position="12"/>
        <end position="29"/>
    </location>
</feature>
<keyword evidence="1" id="KW-1133">Transmembrane helix</keyword>
<evidence type="ECO:0000313" key="2">
    <source>
        <dbReference type="EMBL" id="AVQ39094.1"/>
    </source>
</evidence>
<dbReference type="Proteomes" id="UP000240615">
    <property type="component" value="Chromosome"/>
</dbReference>
<dbReference type="RefSeq" id="WP_159035154.1">
    <property type="nucleotide sequence ID" value="NZ_CP027777.1"/>
</dbReference>
<name>A0ABC8CUD1_CLOBO</name>
<feature type="transmembrane region" description="Helical" evidence="1">
    <location>
        <begin position="163"/>
        <end position="184"/>
    </location>
</feature>
<feature type="transmembrane region" description="Helical" evidence="1">
    <location>
        <begin position="196"/>
        <end position="219"/>
    </location>
</feature>
<feature type="transmembrane region" description="Helical" evidence="1">
    <location>
        <begin position="135"/>
        <end position="151"/>
    </location>
</feature>